<gene>
    <name evidence="3" type="ORF">CLMAG_53180</name>
</gene>
<dbReference type="InterPro" id="IPR010982">
    <property type="entry name" value="Lambda_DNA-bd_dom_sf"/>
</dbReference>
<dbReference type="PROSITE" id="PS50943">
    <property type="entry name" value="HTH_CROC1"/>
    <property type="match status" value="1"/>
</dbReference>
<name>A0A162R4L4_9CLOT</name>
<evidence type="ECO:0000313" key="4">
    <source>
        <dbReference type="Proteomes" id="UP000076603"/>
    </source>
</evidence>
<dbReference type="GO" id="GO:0003677">
    <property type="term" value="F:DNA binding"/>
    <property type="evidence" value="ECO:0007669"/>
    <property type="project" value="UniProtKB-KW"/>
</dbReference>
<reference evidence="3 4" key="1">
    <citation type="submission" date="2016-04" db="EMBL/GenBank/DDBJ databases">
        <title>Genome sequence of Clostridium magnum DSM 2767.</title>
        <authorList>
            <person name="Poehlein A."/>
            <person name="Uhlig R."/>
            <person name="Fischer R."/>
            <person name="Bahl H."/>
            <person name="Daniel R."/>
        </authorList>
    </citation>
    <scope>NUCLEOTIDE SEQUENCE [LARGE SCALE GENOMIC DNA]</scope>
    <source>
        <strain evidence="3 4">DSM 2767</strain>
    </source>
</reference>
<dbReference type="PANTHER" id="PTHR46558">
    <property type="entry name" value="TRACRIPTIONAL REGULATORY PROTEIN-RELATED-RELATED"/>
    <property type="match status" value="1"/>
</dbReference>
<evidence type="ECO:0000259" key="2">
    <source>
        <dbReference type="PROSITE" id="PS50943"/>
    </source>
</evidence>
<organism evidence="3 4">
    <name type="scientific">Clostridium magnum DSM 2767</name>
    <dbReference type="NCBI Taxonomy" id="1121326"/>
    <lineage>
        <taxon>Bacteria</taxon>
        <taxon>Bacillati</taxon>
        <taxon>Bacillota</taxon>
        <taxon>Clostridia</taxon>
        <taxon>Eubacteriales</taxon>
        <taxon>Clostridiaceae</taxon>
        <taxon>Clostridium</taxon>
    </lineage>
</organism>
<dbReference type="SUPFAM" id="SSF47413">
    <property type="entry name" value="lambda repressor-like DNA-binding domains"/>
    <property type="match status" value="1"/>
</dbReference>
<protein>
    <submittedName>
        <fullName evidence="3">Helix-turn-helix protein</fullName>
    </submittedName>
</protein>
<dbReference type="Proteomes" id="UP000076603">
    <property type="component" value="Unassembled WGS sequence"/>
</dbReference>
<dbReference type="STRING" id="1121326.CLMAG_53180"/>
<dbReference type="EMBL" id="LWAE01000009">
    <property type="protein sequence ID" value="KZL89414.1"/>
    <property type="molecule type" value="Genomic_DNA"/>
</dbReference>
<keyword evidence="1" id="KW-0238">DNA-binding</keyword>
<feature type="domain" description="HTH cro/C1-type" evidence="2">
    <location>
        <begin position="6"/>
        <end position="54"/>
    </location>
</feature>
<dbReference type="Pfam" id="PF01381">
    <property type="entry name" value="HTH_3"/>
    <property type="match status" value="1"/>
</dbReference>
<comment type="caution">
    <text evidence="3">The sequence shown here is derived from an EMBL/GenBank/DDBJ whole genome shotgun (WGS) entry which is preliminary data.</text>
</comment>
<dbReference type="InterPro" id="IPR001387">
    <property type="entry name" value="Cro/C1-type_HTH"/>
</dbReference>
<proteinExistence type="predicted"/>
<sequence>MIENNLKKYRKRLSITQQMIANELGVTKQYISKIERGEDTPNIDLCYRIKKYFENSAFEKSNGTQCINLKIEDLFYETNDVDIMNI</sequence>
<evidence type="ECO:0000313" key="3">
    <source>
        <dbReference type="EMBL" id="KZL89414.1"/>
    </source>
</evidence>
<dbReference type="RefSeq" id="WP_082832084.1">
    <property type="nucleotide sequence ID" value="NZ_FQXL01000018.1"/>
</dbReference>
<dbReference type="PATRIC" id="fig|1121326.3.peg.5379"/>
<evidence type="ECO:0000256" key="1">
    <source>
        <dbReference type="ARBA" id="ARBA00023125"/>
    </source>
</evidence>
<dbReference type="Gene3D" id="1.10.260.40">
    <property type="entry name" value="lambda repressor-like DNA-binding domains"/>
    <property type="match status" value="1"/>
</dbReference>
<dbReference type="SMART" id="SM00530">
    <property type="entry name" value="HTH_XRE"/>
    <property type="match status" value="1"/>
</dbReference>
<dbReference type="PANTHER" id="PTHR46558:SF11">
    <property type="entry name" value="HTH-TYPE TRANSCRIPTIONAL REGULATOR XRE"/>
    <property type="match status" value="1"/>
</dbReference>
<keyword evidence="4" id="KW-1185">Reference proteome</keyword>
<dbReference type="CDD" id="cd00093">
    <property type="entry name" value="HTH_XRE"/>
    <property type="match status" value="1"/>
</dbReference>
<accession>A0A162R4L4</accession>
<dbReference type="AlphaFoldDB" id="A0A162R4L4"/>